<evidence type="ECO:0000313" key="3">
    <source>
        <dbReference type="Proteomes" id="UP000188600"/>
    </source>
</evidence>
<dbReference type="GO" id="GO:0004540">
    <property type="term" value="F:RNA nuclease activity"/>
    <property type="evidence" value="ECO:0007669"/>
    <property type="project" value="InterPro"/>
</dbReference>
<dbReference type="Proteomes" id="UP000188600">
    <property type="component" value="Unassembled WGS sequence"/>
</dbReference>
<comment type="caution">
    <text evidence="2">The sequence shown here is derived from an EMBL/GenBank/DDBJ whole genome shotgun (WGS) entry which is preliminary data.</text>
</comment>
<reference evidence="2 3" key="1">
    <citation type="submission" date="2016-12" db="EMBL/GenBank/DDBJ databases">
        <authorList>
            <person name="Gulvik C.A."/>
        </authorList>
    </citation>
    <scope>NUCLEOTIDE SEQUENCE [LARGE SCALE GENOMIC DNA]</scope>
    <source>
        <strain evidence="2 3">12-5291</strain>
    </source>
</reference>
<dbReference type="Gene3D" id="3.30.2310.30">
    <property type="match status" value="1"/>
</dbReference>
<sequence>VTAGKVIDTVDDVSDTSKALKAVDAVDDTKDSLKVAEAVDDVGDAGKLIDKIATQSVTADDIIFSDKFKKGNYVNQVSQRGWNNQMIADTINNPVKTTKGYNSYTKSGVTNFYIDDIHYVAVDDSNGKVIQIADLAKTNWRN</sequence>
<name>A0AB36JNJ1_9STRE</name>
<dbReference type="AlphaFoldDB" id="A0AB36JNJ1"/>
<dbReference type="Pfam" id="PF12106">
    <property type="entry name" value="Colicin_E5"/>
    <property type="match status" value="1"/>
</dbReference>
<accession>A0AB36JNJ1</accession>
<feature type="non-terminal residue" evidence="2">
    <location>
        <position position="1"/>
    </location>
</feature>
<protein>
    <recommendedName>
        <fullName evidence="1">Colicin E5 ribonuclease domain-containing protein</fullName>
    </recommendedName>
</protein>
<dbReference type="EMBL" id="MSPT01000038">
    <property type="protein sequence ID" value="ONK25367.1"/>
    <property type="molecule type" value="Genomic_DNA"/>
</dbReference>
<dbReference type="InterPro" id="IPR038233">
    <property type="entry name" value="Colicin_D/E5_nuclease"/>
</dbReference>
<feature type="domain" description="Colicin E5 ribonuclease" evidence="1">
    <location>
        <begin position="74"/>
        <end position="141"/>
    </location>
</feature>
<evidence type="ECO:0000313" key="2">
    <source>
        <dbReference type="EMBL" id="ONK25367.1"/>
    </source>
</evidence>
<dbReference type="InterPro" id="IPR021964">
    <property type="entry name" value="Colicin_E5_C"/>
</dbReference>
<organism evidence="2 3">
    <name type="scientific">Streptococcus azizii</name>
    <dbReference type="NCBI Taxonomy" id="1579424"/>
    <lineage>
        <taxon>Bacteria</taxon>
        <taxon>Bacillati</taxon>
        <taxon>Bacillota</taxon>
        <taxon>Bacilli</taxon>
        <taxon>Lactobacillales</taxon>
        <taxon>Streptococcaceae</taxon>
        <taxon>Streptococcus</taxon>
    </lineage>
</organism>
<proteinExistence type="predicted"/>
<evidence type="ECO:0000259" key="1">
    <source>
        <dbReference type="Pfam" id="PF12106"/>
    </source>
</evidence>
<gene>
    <name evidence="2" type="ORF">BVE86_10505</name>
</gene>
<dbReference type="InterPro" id="IPR038234">
    <property type="entry name" value="Colicin_E5_C_sf"/>
</dbReference>
<dbReference type="SUPFAM" id="SSF102824">
    <property type="entry name" value="Colicin D/E5 nuclease domain"/>
    <property type="match status" value="1"/>
</dbReference>
<dbReference type="RefSeq" id="WP_135017527.1">
    <property type="nucleotide sequence ID" value="NZ_MSPS01000045.1"/>
</dbReference>